<feature type="transmembrane region" description="Helical" evidence="1">
    <location>
        <begin position="25"/>
        <end position="46"/>
    </location>
</feature>
<proteinExistence type="predicted"/>
<dbReference type="Proteomes" id="UP001431784">
    <property type="component" value="Unassembled WGS sequence"/>
</dbReference>
<dbReference type="RefSeq" id="WP_274350506.1">
    <property type="nucleotide sequence ID" value="NZ_JAQZSM010000002.1"/>
</dbReference>
<dbReference type="EMBL" id="JAQZSM010000002">
    <property type="protein sequence ID" value="MDD7969955.1"/>
    <property type="molecule type" value="Genomic_DNA"/>
</dbReference>
<keyword evidence="1" id="KW-0472">Membrane</keyword>
<feature type="transmembrane region" description="Helical" evidence="1">
    <location>
        <begin position="58"/>
        <end position="84"/>
    </location>
</feature>
<gene>
    <name evidence="2" type="ORF">PUT78_02490</name>
</gene>
<evidence type="ECO:0000313" key="2">
    <source>
        <dbReference type="EMBL" id="MDD7969955.1"/>
    </source>
</evidence>
<keyword evidence="1" id="KW-0812">Transmembrane</keyword>
<accession>A0ABT5T4A9</accession>
<name>A0ABT5T4A9_9RHOB</name>
<evidence type="ECO:0000256" key="1">
    <source>
        <dbReference type="SAM" id="Phobius"/>
    </source>
</evidence>
<evidence type="ECO:0008006" key="4">
    <source>
        <dbReference type="Google" id="ProtNLM"/>
    </source>
</evidence>
<keyword evidence="1" id="KW-1133">Transmembrane helix</keyword>
<sequence>MLLALAIVWGGSFFFNEIAVREVPVFSVVVARVALAAISHGFAGIYGRRFRKMGISPMCTATGQVVASSVILLPVMVSVAQIGAAKA</sequence>
<protein>
    <recommendedName>
        <fullName evidence="4">EamA-like transporter family protein</fullName>
    </recommendedName>
</protein>
<reference evidence="2" key="1">
    <citation type="submission" date="2023-02" db="EMBL/GenBank/DDBJ databases">
        <title>Description of Roseinatronobacter alkalisoli sp. nov., an alkaliphilic bacerium isolated from soda soil.</title>
        <authorList>
            <person name="Wei W."/>
        </authorList>
    </citation>
    <scope>NUCLEOTIDE SEQUENCE</scope>
    <source>
        <strain evidence="2">HJB301</strain>
    </source>
</reference>
<comment type="caution">
    <text evidence="2">The sequence shown here is derived from an EMBL/GenBank/DDBJ whole genome shotgun (WGS) entry which is preliminary data.</text>
</comment>
<organism evidence="2 3">
    <name type="scientific">Roseinatronobacter alkalisoli</name>
    <dbReference type="NCBI Taxonomy" id="3028235"/>
    <lineage>
        <taxon>Bacteria</taxon>
        <taxon>Pseudomonadati</taxon>
        <taxon>Pseudomonadota</taxon>
        <taxon>Alphaproteobacteria</taxon>
        <taxon>Rhodobacterales</taxon>
        <taxon>Paracoccaceae</taxon>
        <taxon>Roseinatronobacter</taxon>
    </lineage>
</organism>
<keyword evidence="3" id="KW-1185">Reference proteome</keyword>
<evidence type="ECO:0000313" key="3">
    <source>
        <dbReference type="Proteomes" id="UP001431784"/>
    </source>
</evidence>